<keyword evidence="3" id="KW-0255">Endonuclease</keyword>
<dbReference type="Gene3D" id="3.60.10.10">
    <property type="entry name" value="Endonuclease/exonuclease/phosphatase"/>
    <property type="match status" value="1"/>
</dbReference>
<dbReference type="InterPro" id="IPR036691">
    <property type="entry name" value="Endo/exonu/phosph_ase_sf"/>
</dbReference>
<keyword evidence="1" id="KW-0812">Transmembrane</keyword>
<dbReference type="Pfam" id="PF03372">
    <property type="entry name" value="Exo_endo_phos"/>
    <property type="match status" value="1"/>
</dbReference>
<feature type="transmembrane region" description="Helical" evidence="1">
    <location>
        <begin position="51"/>
        <end position="69"/>
    </location>
</feature>
<keyword evidence="4" id="KW-1185">Reference proteome</keyword>
<name>A0A7D6VAK7_9NOCA</name>
<keyword evidence="1" id="KW-1133">Transmembrane helix</keyword>
<dbReference type="RefSeq" id="WP_181578803.1">
    <property type="nucleotide sequence ID" value="NZ_CP059399.1"/>
</dbReference>
<dbReference type="InterPro" id="IPR005135">
    <property type="entry name" value="Endo/exonuclease/phosphatase"/>
</dbReference>
<gene>
    <name evidence="3" type="ORF">H0264_19140</name>
</gene>
<accession>A0A7D6VAK7</accession>
<evidence type="ECO:0000313" key="3">
    <source>
        <dbReference type="EMBL" id="QLY27595.1"/>
    </source>
</evidence>
<feature type="transmembrane region" description="Helical" evidence="1">
    <location>
        <begin position="28"/>
        <end position="44"/>
    </location>
</feature>
<evidence type="ECO:0000256" key="1">
    <source>
        <dbReference type="SAM" id="Phobius"/>
    </source>
</evidence>
<keyword evidence="3" id="KW-0378">Hydrolase</keyword>
<dbReference type="Proteomes" id="UP000515512">
    <property type="component" value="Chromosome"/>
</dbReference>
<evidence type="ECO:0000313" key="4">
    <source>
        <dbReference type="Proteomes" id="UP000515512"/>
    </source>
</evidence>
<dbReference type="GO" id="GO:0004519">
    <property type="term" value="F:endonuclease activity"/>
    <property type="evidence" value="ECO:0007669"/>
    <property type="project" value="UniProtKB-KW"/>
</dbReference>
<dbReference type="KEGG" id="nhu:H0264_19140"/>
<sequence>MLLAVAIGGHQLVPDVFGLGVAADTAAPWLGLLIPVLAVLAILCRSPLGALTAVLPLLVWAYSFGSWWAPLPRSHAPAGAGSITVVSQNLFADNGSPIATARVLAGAEADVVAVQELAGTNRAAVEHVLDAAYPYNEVVGTVALWSRYPTSNTTVADVGLPWERGLRTHITTPRGELVVYVVHLPSIRPGDTSTRNHGLAQLSRELTADPAEHVLVAGDFNTPSTDRHWSAFAPGYRDTQRAAGSGPGLTWPSTFPIARRDHLLARGLTTSAAGVLDTPGTDHRGITATVGFAD</sequence>
<keyword evidence="3" id="KW-0540">Nuclease</keyword>
<keyword evidence="1" id="KW-0472">Membrane</keyword>
<protein>
    <submittedName>
        <fullName evidence="3">Endonuclease/exonuclease/phosphatase family protein</fullName>
    </submittedName>
</protein>
<dbReference type="AlphaFoldDB" id="A0A7D6VAK7"/>
<evidence type="ECO:0000259" key="2">
    <source>
        <dbReference type="Pfam" id="PF03372"/>
    </source>
</evidence>
<organism evidence="3 4">
    <name type="scientific">Nocardia huaxiensis</name>
    <dbReference type="NCBI Taxonomy" id="2755382"/>
    <lineage>
        <taxon>Bacteria</taxon>
        <taxon>Bacillati</taxon>
        <taxon>Actinomycetota</taxon>
        <taxon>Actinomycetes</taxon>
        <taxon>Mycobacteriales</taxon>
        <taxon>Nocardiaceae</taxon>
        <taxon>Nocardia</taxon>
    </lineage>
</organism>
<dbReference type="EMBL" id="CP059399">
    <property type="protein sequence ID" value="QLY27595.1"/>
    <property type="molecule type" value="Genomic_DNA"/>
</dbReference>
<reference evidence="3 4" key="1">
    <citation type="submission" date="2020-07" db="EMBL/GenBank/DDBJ databases">
        <authorList>
            <person name="Zhuang K."/>
            <person name="Ran Y."/>
        </authorList>
    </citation>
    <scope>NUCLEOTIDE SEQUENCE [LARGE SCALE GENOMIC DNA]</scope>
    <source>
        <strain evidence="3 4">WCH-YHL-001</strain>
    </source>
</reference>
<keyword evidence="3" id="KW-0269">Exonuclease</keyword>
<proteinExistence type="predicted"/>
<dbReference type="GO" id="GO:0004527">
    <property type="term" value="F:exonuclease activity"/>
    <property type="evidence" value="ECO:0007669"/>
    <property type="project" value="UniProtKB-KW"/>
</dbReference>
<feature type="domain" description="Endonuclease/exonuclease/phosphatase" evidence="2">
    <location>
        <begin position="89"/>
        <end position="283"/>
    </location>
</feature>
<dbReference type="SUPFAM" id="SSF56219">
    <property type="entry name" value="DNase I-like"/>
    <property type="match status" value="1"/>
</dbReference>